<protein>
    <submittedName>
        <fullName evidence="1">Uncharacterized protein</fullName>
    </submittedName>
</protein>
<name>A0A815NSM2_9BILA</name>
<comment type="caution">
    <text evidence="1">The sequence shown here is derived from an EMBL/GenBank/DDBJ whole genome shotgun (WGS) entry which is preliminary data.</text>
</comment>
<proteinExistence type="predicted"/>
<keyword evidence="3" id="KW-1185">Reference proteome</keyword>
<evidence type="ECO:0000313" key="3">
    <source>
        <dbReference type="Proteomes" id="UP000663829"/>
    </source>
</evidence>
<reference evidence="1" key="1">
    <citation type="submission" date="2021-02" db="EMBL/GenBank/DDBJ databases">
        <authorList>
            <person name="Nowell W R."/>
        </authorList>
    </citation>
    <scope>NUCLEOTIDE SEQUENCE</scope>
</reference>
<dbReference type="EMBL" id="CAJOBC010084430">
    <property type="protein sequence ID" value="CAF4317008.1"/>
    <property type="molecule type" value="Genomic_DNA"/>
</dbReference>
<evidence type="ECO:0000313" key="2">
    <source>
        <dbReference type="EMBL" id="CAF4317008.1"/>
    </source>
</evidence>
<accession>A0A815NSM2</accession>
<dbReference type="EMBL" id="CAJNOQ010018987">
    <property type="protein sequence ID" value="CAF1440739.1"/>
    <property type="molecule type" value="Genomic_DNA"/>
</dbReference>
<dbReference type="Proteomes" id="UP000663829">
    <property type="component" value="Unassembled WGS sequence"/>
</dbReference>
<feature type="non-terminal residue" evidence="1">
    <location>
        <position position="1"/>
    </location>
</feature>
<evidence type="ECO:0000313" key="1">
    <source>
        <dbReference type="EMBL" id="CAF1440739.1"/>
    </source>
</evidence>
<organism evidence="1 3">
    <name type="scientific">Didymodactylos carnosus</name>
    <dbReference type="NCBI Taxonomy" id="1234261"/>
    <lineage>
        <taxon>Eukaryota</taxon>
        <taxon>Metazoa</taxon>
        <taxon>Spiralia</taxon>
        <taxon>Gnathifera</taxon>
        <taxon>Rotifera</taxon>
        <taxon>Eurotatoria</taxon>
        <taxon>Bdelloidea</taxon>
        <taxon>Philodinida</taxon>
        <taxon>Philodinidae</taxon>
        <taxon>Didymodactylos</taxon>
    </lineage>
</organism>
<gene>
    <name evidence="1" type="ORF">GPM918_LOCUS34364</name>
    <name evidence="2" type="ORF">SRO942_LOCUS35063</name>
</gene>
<dbReference type="Proteomes" id="UP000681722">
    <property type="component" value="Unassembled WGS sequence"/>
</dbReference>
<dbReference type="AlphaFoldDB" id="A0A815NSM2"/>
<sequence>TLTNDERGVLINGLDYVIPTNRLYEEQFIAIIEACFVSLLGYCTEQFD</sequence>